<dbReference type="InterPro" id="IPR006845">
    <property type="entry name" value="Pex_N"/>
</dbReference>
<evidence type="ECO:0000256" key="12">
    <source>
        <dbReference type="ARBA" id="ARBA00022833"/>
    </source>
</evidence>
<dbReference type="EMBL" id="JABFTP020000144">
    <property type="protein sequence ID" value="KAL3282394.1"/>
    <property type="molecule type" value="Genomic_DNA"/>
</dbReference>
<proteinExistence type="inferred from homology"/>
<keyword evidence="10" id="KW-0863">Zinc-finger</keyword>
<keyword evidence="9" id="KW-0479">Metal-binding</keyword>
<keyword evidence="7" id="KW-0808">Transferase</keyword>
<name>A0ABD2NUV0_9CUCU</name>
<reference evidence="18 19" key="1">
    <citation type="journal article" date="2021" name="BMC Biol.">
        <title>Horizontally acquired antibacterial genes associated with adaptive radiation of ladybird beetles.</title>
        <authorList>
            <person name="Li H.S."/>
            <person name="Tang X.F."/>
            <person name="Huang Y.H."/>
            <person name="Xu Z.Y."/>
            <person name="Chen M.L."/>
            <person name="Du X.Y."/>
            <person name="Qiu B.Y."/>
            <person name="Chen P.T."/>
            <person name="Zhang W."/>
            <person name="Slipinski A."/>
            <person name="Escalona H.E."/>
            <person name="Waterhouse R.M."/>
            <person name="Zwick A."/>
            <person name="Pang H."/>
        </authorList>
    </citation>
    <scope>NUCLEOTIDE SEQUENCE [LARGE SCALE GENOMIC DNA]</scope>
    <source>
        <strain evidence="18">SYSU2018</strain>
    </source>
</reference>
<keyword evidence="11" id="KW-0833">Ubl conjugation pathway</keyword>
<dbReference type="InterPro" id="IPR025654">
    <property type="entry name" value="PEX2/10"/>
</dbReference>
<keyword evidence="19" id="KW-1185">Reference proteome</keyword>
<dbReference type="Pfam" id="PF04757">
    <property type="entry name" value="Pex2_Pex12"/>
    <property type="match status" value="1"/>
</dbReference>
<evidence type="ECO:0000256" key="5">
    <source>
        <dbReference type="ARBA" id="ARBA00012483"/>
    </source>
</evidence>
<evidence type="ECO:0000256" key="1">
    <source>
        <dbReference type="ARBA" id="ARBA00000900"/>
    </source>
</evidence>
<dbReference type="GO" id="GO:0015031">
    <property type="term" value="P:protein transport"/>
    <property type="evidence" value="ECO:0007669"/>
    <property type="project" value="UniProtKB-KW"/>
</dbReference>
<comment type="subcellular location">
    <subcellularLocation>
        <location evidence="2">Peroxisome membrane</location>
        <topology evidence="2">Multi-pass membrane protein</topology>
    </subcellularLocation>
</comment>
<evidence type="ECO:0000256" key="6">
    <source>
        <dbReference type="ARBA" id="ARBA00022448"/>
    </source>
</evidence>
<evidence type="ECO:0000256" key="16">
    <source>
        <dbReference type="ARBA" id="ARBA00023140"/>
    </source>
</evidence>
<gene>
    <name evidence="18" type="ORF">HHI36_005579</name>
</gene>
<evidence type="ECO:0000313" key="19">
    <source>
        <dbReference type="Proteomes" id="UP001516400"/>
    </source>
</evidence>
<dbReference type="GO" id="GO:0061630">
    <property type="term" value="F:ubiquitin protein ligase activity"/>
    <property type="evidence" value="ECO:0007669"/>
    <property type="project" value="UniProtKB-EC"/>
</dbReference>
<evidence type="ECO:0000256" key="2">
    <source>
        <dbReference type="ARBA" id="ARBA00004585"/>
    </source>
</evidence>
<feature type="domain" description="Pex N-terminal" evidence="17">
    <location>
        <begin position="23"/>
        <end position="163"/>
    </location>
</feature>
<keyword evidence="14" id="KW-1133">Transmembrane helix</keyword>
<evidence type="ECO:0000256" key="10">
    <source>
        <dbReference type="ARBA" id="ARBA00022771"/>
    </source>
</evidence>
<evidence type="ECO:0000259" key="17">
    <source>
        <dbReference type="Pfam" id="PF04757"/>
    </source>
</evidence>
<evidence type="ECO:0000256" key="13">
    <source>
        <dbReference type="ARBA" id="ARBA00022927"/>
    </source>
</evidence>
<dbReference type="GO" id="GO:0005778">
    <property type="term" value="C:peroxisomal membrane"/>
    <property type="evidence" value="ECO:0007669"/>
    <property type="project" value="UniProtKB-SubCell"/>
</dbReference>
<protein>
    <recommendedName>
        <fullName evidence="5">RING-type E3 ubiquitin transferase</fullName>
        <ecNumber evidence="5">2.3.2.27</ecNumber>
    </recommendedName>
</protein>
<evidence type="ECO:0000256" key="8">
    <source>
        <dbReference type="ARBA" id="ARBA00022692"/>
    </source>
</evidence>
<dbReference type="PANTHER" id="PTHR23350">
    <property type="entry name" value="PEROXISOME ASSEMBLY PROTEIN 10"/>
    <property type="match status" value="1"/>
</dbReference>
<dbReference type="AlphaFoldDB" id="A0ABD2NUV0"/>
<evidence type="ECO:0000256" key="15">
    <source>
        <dbReference type="ARBA" id="ARBA00023136"/>
    </source>
</evidence>
<keyword evidence="6" id="KW-0813">Transport</keyword>
<evidence type="ECO:0000256" key="3">
    <source>
        <dbReference type="ARBA" id="ARBA00004906"/>
    </source>
</evidence>
<dbReference type="PANTHER" id="PTHR23350:SF0">
    <property type="entry name" value="PEROXISOME BIOGENESIS FACTOR 10"/>
    <property type="match status" value="1"/>
</dbReference>
<evidence type="ECO:0000256" key="4">
    <source>
        <dbReference type="ARBA" id="ARBA00008704"/>
    </source>
</evidence>
<dbReference type="GO" id="GO:0008270">
    <property type="term" value="F:zinc ion binding"/>
    <property type="evidence" value="ECO:0007669"/>
    <property type="project" value="UniProtKB-KW"/>
</dbReference>
<evidence type="ECO:0000256" key="7">
    <source>
        <dbReference type="ARBA" id="ARBA00022679"/>
    </source>
</evidence>
<evidence type="ECO:0000313" key="18">
    <source>
        <dbReference type="EMBL" id="KAL3282394.1"/>
    </source>
</evidence>
<keyword evidence="12" id="KW-0862">Zinc</keyword>
<organism evidence="18 19">
    <name type="scientific">Cryptolaemus montrouzieri</name>
    <dbReference type="NCBI Taxonomy" id="559131"/>
    <lineage>
        <taxon>Eukaryota</taxon>
        <taxon>Metazoa</taxon>
        <taxon>Ecdysozoa</taxon>
        <taxon>Arthropoda</taxon>
        <taxon>Hexapoda</taxon>
        <taxon>Insecta</taxon>
        <taxon>Pterygota</taxon>
        <taxon>Neoptera</taxon>
        <taxon>Endopterygota</taxon>
        <taxon>Coleoptera</taxon>
        <taxon>Polyphaga</taxon>
        <taxon>Cucujiformia</taxon>
        <taxon>Coccinelloidea</taxon>
        <taxon>Coccinellidae</taxon>
        <taxon>Scymninae</taxon>
        <taxon>Scymnini</taxon>
        <taxon>Cryptolaemus</taxon>
    </lineage>
</organism>
<accession>A0ABD2NUV0</accession>
<evidence type="ECO:0000256" key="11">
    <source>
        <dbReference type="ARBA" id="ARBA00022786"/>
    </source>
</evidence>
<keyword evidence="13" id="KW-0653">Protein transport</keyword>
<keyword evidence="16" id="KW-0576">Peroxisome</keyword>
<comment type="caution">
    <text evidence="18">The sequence shown here is derived from an EMBL/GenBank/DDBJ whole genome shotgun (WGS) entry which is preliminary data.</text>
</comment>
<sequence>MSREAQVVDVLRSFQRDDLAIRTLEENIQDFSKVLSSRTYRSYSKFIPYISSFWYYYVTSGNNLQTLGEEYSNIIRLSDNAIPNKLTQVLWLSLYIGGEPLLNRLISYIETQVKTSGELREEARLFLMKIFSFWHSYNSSLKTIHRALFYISGKYFSVSHRITE</sequence>
<comment type="similarity">
    <text evidence="4">Belongs to the pex2/pex10/pex12 family.</text>
</comment>
<comment type="catalytic activity">
    <reaction evidence="1">
        <text>S-ubiquitinyl-[E2 ubiquitin-conjugating enzyme]-L-cysteine + [acceptor protein]-L-lysine = [E2 ubiquitin-conjugating enzyme]-L-cysteine + N(6)-ubiquitinyl-[acceptor protein]-L-lysine.</text>
        <dbReference type="EC" id="2.3.2.27"/>
    </reaction>
</comment>
<keyword evidence="15" id="KW-0472">Membrane</keyword>
<keyword evidence="8" id="KW-0812">Transmembrane</keyword>
<comment type="pathway">
    <text evidence="3">Protein modification; protein ubiquitination.</text>
</comment>
<evidence type="ECO:0000256" key="14">
    <source>
        <dbReference type="ARBA" id="ARBA00022989"/>
    </source>
</evidence>
<dbReference type="Proteomes" id="UP001516400">
    <property type="component" value="Unassembled WGS sequence"/>
</dbReference>
<evidence type="ECO:0000256" key="9">
    <source>
        <dbReference type="ARBA" id="ARBA00022723"/>
    </source>
</evidence>
<dbReference type="EC" id="2.3.2.27" evidence="5"/>